<keyword evidence="5 6" id="KW-0472">Membrane</keyword>
<name>A0A368YPE9_9RHOB</name>
<dbReference type="OrthoDB" id="5868344at2"/>
<accession>A0A368YPE9</accession>
<reference evidence="7 8" key="1">
    <citation type="submission" date="2018-07" db="EMBL/GenBank/DDBJ databases">
        <title>Genomic Encyclopedia of Type Strains, Phase III (KMG-III): the genomes of soil and plant-associated and newly described type strains.</title>
        <authorList>
            <person name="Whitman W."/>
        </authorList>
    </citation>
    <scope>NUCLEOTIDE SEQUENCE [LARGE SCALE GENOMIC DNA]</scope>
    <source>
        <strain evidence="7 8">CECT 8525</strain>
    </source>
</reference>
<keyword evidence="8" id="KW-1185">Reference proteome</keyword>
<dbReference type="EMBL" id="QPJL01000017">
    <property type="protein sequence ID" value="RCW80777.1"/>
    <property type="molecule type" value="Genomic_DNA"/>
</dbReference>
<dbReference type="RefSeq" id="WP_114350083.1">
    <property type="nucleotide sequence ID" value="NZ_QPJL01000017.1"/>
</dbReference>
<keyword evidence="3 6" id="KW-0812">Transmembrane</keyword>
<dbReference type="Proteomes" id="UP000253345">
    <property type="component" value="Unassembled WGS sequence"/>
</dbReference>
<dbReference type="Pfam" id="PF02361">
    <property type="entry name" value="CbiQ"/>
    <property type="match status" value="1"/>
</dbReference>
<protein>
    <submittedName>
        <fullName evidence="7">Biotin transport system permease protein</fullName>
    </submittedName>
</protein>
<evidence type="ECO:0000256" key="3">
    <source>
        <dbReference type="ARBA" id="ARBA00022692"/>
    </source>
</evidence>
<feature type="transmembrane region" description="Helical" evidence="6">
    <location>
        <begin position="38"/>
        <end position="54"/>
    </location>
</feature>
<dbReference type="InterPro" id="IPR003339">
    <property type="entry name" value="ABC/ECF_trnsptr_transmembrane"/>
</dbReference>
<feature type="transmembrane region" description="Helical" evidence="6">
    <location>
        <begin position="88"/>
        <end position="106"/>
    </location>
</feature>
<evidence type="ECO:0000313" key="8">
    <source>
        <dbReference type="Proteomes" id="UP000253345"/>
    </source>
</evidence>
<sequence>MISLTSPVRTRAHGWPAGAKLLALCLATLVLFLIENPVLHLAVLALVLLAYRLPGPVFFRAGMSRLWILWPFVVVVLIWHMLTDEPVTGMVIVLRMVSVVGLANLVTMTTRLTEMTDLIHRLLAPLRRLGLRTDALELAMALVIRATPALLDKGHNLRDAWRARTHRRPSWRIVLPFTLLAIDDAEHLAEALRARGAITNERE</sequence>
<feature type="transmembrane region" description="Helical" evidence="6">
    <location>
        <begin position="12"/>
        <end position="32"/>
    </location>
</feature>
<proteinExistence type="inferred from homology"/>
<keyword evidence="4 6" id="KW-1133">Transmembrane helix</keyword>
<dbReference type="AlphaFoldDB" id="A0A368YPE9"/>
<comment type="similarity">
    <text evidence="2">Belongs to the CbiQ family.</text>
</comment>
<dbReference type="CDD" id="cd16914">
    <property type="entry name" value="EcfT"/>
    <property type="match status" value="1"/>
</dbReference>
<comment type="subcellular location">
    <subcellularLocation>
        <location evidence="1">Membrane</location>
        <topology evidence="1">Multi-pass membrane protein</topology>
    </subcellularLocation>
</comment>
<evidence type="ECO:0000256" key="6">
    <source>
        <dbReference type="SAM" id="Phobius"/>
    </source>
</evidence>
<organism evidence="7 8">
    <name type="scientific">Paracoccus lutimaris</name>
    <dbReference type="NCBI Taxonomy" id="1490030"/>
    <lineage>
        <taxon>Bacteria</taxon>
        <taxon>Pseudomonadati</taxon>
        <taxon>Pseudomonadota</taxon>
        <taxon>Alphaproteobacteria</taxon>
        <taxon>Rhodobacterales</taxon>
        <taxon>Paracoccaceae</taxon>
        <taxon>Paracoccus</taxon>
    </lineage>
</organism>
<comment type="caution">
    <text evidence="7">The sequence shown here is derived from an EMBL/GenBank/DDBJ whole genome shotgun (WGS) entry which is preliminary data.</text>
</comment>
<evidence type="ECO:0000256" key="1">
    <source>
        <dbReference type="ARBA" id="ARBA00004141"/>
    </source>
</evidence>
<evidence type="ECO:0000256" key="2">
    <source>
        <dbReference type="ARBA" id="ARBA00008564"/>
    </source>
</evidence>
<evidence type="ECO:0000256" key="4">
    <source>
        <dbReference type="ARBA" id="ARBA00022989"/>
    </source>
</evidence>
<evidence type="ECO:0000313" key="7">
    <source>
        <dbReference type="EMBL" id="RCW80777.1"/>
    </source>
</evidence>
<evidence type="ECO:0000256" key="5">
    <source>
        <dbReference type="ARBA" id="ARBA00023136"/>
    </source>
</evidence>
<gene>
    <name evidence="7" type="ORF">DFP89_11722</name>
</gene>
<dbReference type="GO" id="GO:0005886">
    <property type="term" value="C:plasma membrane"/>
    <property type="evidence" value="ECO:0007669"/>
    <property type="project" value="UniProtKB-ARBA"/>
</dbReference>
<feature type="transmembrane region" description="Helical" evidence="6">
    <location>
        <begin position="66"/>
        <end position="82"/>
    </location>
</feature>